<dbReference type="Gene3D" id="3.40.190.10">
    <property type="entry name" value="Periplasmic binding protein-like II"/>
    <property type="match status" value="1"/>
</dbReference>
<dbReference type="PANTHER" id="PTHR43649">
    <property type="entry name" value="ARABINOSE-BINDING PROTEIN-RELATED"/>
    <property type="match status" value="1"/>
</dbReference>
<reference evidence="4 5" key="1">
    <citation type="submission" date="2018-10" db="EMBL/GenBank/DDBJ databases">
        <title>Isolation of pseudouridimycin from Streptomyces albus DSM 40763.</title>
        <authorList>
            <person name="Rosenqvist P."/>
            <person name="Metsae-Ketelae M."/>
            <person name="Virta P."/>
        </authorList>
    </citation>
    <scope>NUCLEOTIDE SEQUENCE [LARGE SCALE GENOMIC DNA]</scope>
    <source>
        <strain evidence="4 5">DSM 40763</strain>
    </source>
</reference>
<name>A0A8H1QSS2_9ACTN</name>
<protein>
    <submittedName>
        <fullName evidence="4">Extracellular solute-binding protein</fullName>
    </submittedName>
</protein>
<organism evidence="4 5">
    <name type="scientific">Streptomyces albus</name>
    <dbReference type="NCBI Taxonomy" id="1888"/>
    <lineage>
        <taxon>Bacteria</taxon>
        <taxon>Bacillati</taxon>
        <taxon>Actinomycetota</taxon>
        <taxon>Actinomycetes</taxon>
        <taxon>Kitasatosporales</taxon>
        <taxon>Streptomycetaceae</taxon>
        <taxon>Streptomyces</taxon>
    </lineage>
</organism>
<dbReference type="PANTHER" id="PTHR43649:SF34">
    <property type="entry name" value="ABC TRANSPORTER PERIPLASMIC-BINDING PROTEIN YCJN-RELATED"/>
    <property type="match status" value="1"/>
</dbReference>
<dbReference type="PROSITE" id="PS51257">
    <property type="entry name" value="PROKAR_LIPOPROTEIN"/>
    <property type="match status" value="1"/>
</dbReference>
<comment type="caution">
    <text evidence="4">The sequence shown here is derived from an EMBL/GenBank/DDBJ whole genome shotgun (WGS) entry which is preliminary data.</text>
</comment>
<evidence type="ECO:0000256" key="1">
    <source>
        <dbReference type="ARBA" id="ARBA00008520"/>
    </source>
</evidence>
<dbReference type="InterPro" id="IPR050490">
    <property type="entry name" value="Bact_solute-bd_prot1"/>
</dbReference>
<proteinExistence type="inferred from homology"/>
<evidence type="ECO:0000256" key="2">
    <source>
        <dbReference type="ARBA" id="ARBA00022448"/>
    </source>
</evidence>
<dbReference type="AlphaFoldDB" id="A0A8H1QSS2"/>
<evidence type="ECO:0000313" key="4">
    <source>
        <dbReference type="EMBL" id="TGG85586.1"/>
    </source>
</evidence>
<dbReference type="GeneID" id="75180288"/>
<evidence type="ECO:0000313" key="5">
    <source>
        <dbReference type="Proteomes" id="UP000298111"/>
    </source>
</evidence>
<gene>
    <name evidence="4" type="ORF">D8771_10520</name>
</gene>
<dbReference type="Pfam" id="PF13416">
    <property type="entry name" value="SBP_bac_8"/>
    <property type="match status" value="1"/>
</dbReference>
<comment type="similarity">
    <text evidence="1">Belongs to the bacterial solute-binding protein 1 family.</text>
</comment>
<dbReference type="EMBL" id="RCIY01000044">
    <property type="protein sequence ID" value="TGG85586.1"/>
    <property type="molecule type" value="Genomic_DNA"/>
</dbReference>
<accession>A0A8H1QSS2</accession>
<dbReference type="InterPro" id="IPR006059">
    <property type="entry name" value="SBP"/>
</dbReference>
<dbReference type="SUPFAM" id="SSF53850">
    <property type="entry name" value="Periplasmic binding protein-like II"/>
    <property type="match status" value="1"/>
</dbReference>
<dbReference type="RefSeq" id="WP_053933313.1">
    <property type="nucleotide sequence ID" value="NZ_CP103060.1"/>
</dbReference>
<evidence type="ECO:0000256" key="3">
    <source>
        <dbReference type="ARBA" id="ARBA00022729"/>
    </source>
</evidence>
<keyword evidence="3" id="KW-0732">Signal</keyword>
<keyword evidence="2" id="KW-0813">Transport</keyword>
<sequence length="473" mass="51053">MRRWRRGSRATAAGLAGLLGVTLVTGCAGGDGAGAPDRKLTVWTLENLPARTAATRDIIARWERRSGVRVTLVGVDETQLPQMIMSAAAAGDLPDVIAALPLGQLWQMHGNELLNTRLPAQVVRRLGARTFTPTALRLTQDGGRRLAVPSDAWLQLLVHRKDLFARAGLARPTDYHAMEAAADALDRGRRDGIALATDPGDVFTQQSFETMALADDCRLVTRRGGGRTAVTLDSPACRRTFAAYRALARDHGPAGTQTLDTTRAAYFAGRAPMLLWSSFLLDELAGERADTRPSCPQCKKDPGFLARNSGITTALKGPDAARPGRFGEITSWAVTRTAEARASRELITYMMSTGYQDWFGMAPEGKIPVREGTAGDPDKYTRAWRGGRLGVEATHRRRLNALYPEALLDELLDGVRHMRRWGITEGEGALVGAAGGELPVARAVGEMVSGRASPGEAARRAAEDVTALRRSLR</sequence>
<dbReference type="Proteomes" id="UP000298111">
    <property type="component" value="Unassembled WGS sequence"/>
</dbReference>